<feature type="compositionally biased region" description="Pro residues" evidence="1">
    <location>
        <begin position="100"/>
        <end position="128"/>
    </location>
</feature>
<organism evidence="3 4">
    <name type="scientific">Mytilus galloprovincialis</name>
    <name type="common">Mediterranean mussel</name>
    <dbReference type="NCBI Taxonomy" id="29158"/>
    <lineage>
        <taxon>Eukaryota</taxon>
        <taxon>Metazoa</taxon>
        <taxon>Spiralia</taxon>
        <taxon>Lophotrochozoa</taxon>
        <taxon>Mollusca</taxon>
        <taxon>Bivalvia</taxon>
        <taxon>Autobranchia</taxon>
        <taxon>Pteriomorphia</taxon>
        <taxon>Mytilida</taxon>
        <taxon>Mytiloidea</taxon>
        <taxon>Mytilidae</taxon>
        <taxon>Mytilinae</taxon>
        <taxon>Mytilus</taxon>
    </lineage>
</organism>
<feature type="signal peptide" evidence="2">
    <location>
        <begin position="1"/>
        <end position="24"/>
    </location>
</feature>
<evidence type="ECO:0000313" key="3">
    <source>
        <dbReference type="EMBL" id="VDI66616.1"/>
    </source>
</evidence>
<accession>A0A8B6GNS7</accession>
<feature type="region of interest" description="Disordered" evidence="1">
    <location>
        <begin position="63"/>
        <end position="128"/>
    </location>
</feature>
<proteinExistence type="predicted"/>
<dbReference type="Proteomes" id="UP000596742">
    <property type="component" value="Unassembled WGS sequence"/>
</dbReference>
<sequence length="128" mass="14692">MNVLRRTLYTALLNLIFSVLEVYAEYCYYVRSYYGYYYYECDSTSNGTRVTTIRTPHTGGTTVITQQQQQQGNLNNRGAPPQMMYGQYPQPGGVMYNQPPAYPPPQPNYPPPQQNYPPPQGSYPPPKY</sequence>
<evidence type="ECO:0000256" key="1">
    <source>
        <dbReference type="SAM" id="MobiDB-lite"/>
    </source>
</evidence>
<feature type="chain" id="PRO_5033018572" evidence="2">
    <location>
        <begin position="25"/>
        <end position="128"/>
    </location>
</feature>
<feature type="compositionally biased region" description="Low complexity" evidence="1">
    <location>
        <begin position="80"/>
        <end position="99"/>
    </location>
</feature>
<protein>
    <submittedName>
        <fullName evidence="3">Uncharacterized protein</fullName>
    </submittedName>
</protein>
<keyword evidence="2" id="KW-0732">Signal</keyword>
<evidence type="ECO:0000313" key="4">
    <source>
        <dbReference type="Proteomes" id="UP000596742"/>
    </source>
</evidence>
<reference evidence="3" key="1">
    <citation type="submission" date="2018-11" db="EMBL/GenBank/DDBJ databases">
        <authorList>
            <person name="Alioto T."/>
            <person name="Alioto T."/>
        </authorList>
    </citation>
    <scope>NUCLEOTIDE SEQUENCE</scope>
</reference>
<keyword evidence="4" id="KW-1185">Reference proteome</keyword>
<name>A0A8B6GNS7_MYTGA</name>
<gene>
    <name evidence="3" type="ORF">MGAL_10B090300</name>
</gene>
<dbReference type="AlphaFoldDB" id="A0A8B6GNS7"/>
<evidence type="ECO:0000256" key="2">
    <source>
        <dbReference type="SAM" id="SignalP"/>
    </source>
</evidence>
<dbReference type="EMBL" id="UYJE01008721">
    <property type="protein sequence ID" value="VDI66616.1"/>
    <property type="molecule type" value="Genomic_DNA"/>
</dbReference>
<comment type="caution">
    <text evidence="3">The sequence shown here is derived from an EMBL/GenBank/DDBJ whole genome shotgun (WGS) entry which is preliminary data.</text>
</comment>